<gene>
    <name evidence="1" type="ORF">MCOR_38847</name>
</gene>
<evidence type="ECO:0000313" key="2">
    <source>
        <dbReference type="Proteomes" id="UP000507470"/>
    </source>
</evidence>
<evidence type="ECO:0000313" key="1">
    <source>
        <dbReference type="EMBL" id="CAC5405131.1"/>
    </source>
</evidence>
<reference evidence="1 2" key="1">
    <citation type="submission" date="2020-06" db="EMBL/GenBank/DDBJ databases">
        <authorList>
            <person name="Li R."/>
            <person name="Bekaert M."/>
        </authorList>
    </citation>
    <scope>NUCLEOTIDE SEQUENCE [LARGE SCALE GENOMIC DNA]</scope>
    <source>
        <strain evidence="2">wild</strain>
    </source>
</reference>
<protein>
    <submittedName>
        <fullName evidence="1">Uncharacterized protein</fullName>
    </submittedName>
</protein>
<proteinExistence type="predicted"/>
<sequence>MFDDSNLISNLNQTNIEHDISEVKNSRERKLEKDIIQKLVNPEDKFGLPPMSLDEGEDDVCKTDVWEKVPKAPLSSKTTVIIDGIFIINTSPLASHQTFGDYAGGFDDDRKDRAISILNGQVVDYDLASANHEEADTRVWLHASVTTADQVIIYSPDTDVFFIAIREKLWERVVTEVEMMPNHEALKLHWMRCCWVFDNGSQSTSNTHTLSDLSKSG</sequence>
<keyword evidence="2" id="KW-1185">Reference proteome</keyword>
<organism evidence="1 2">
    <name type="scientific">Mytilus coruscus</name>
    <name type="common">Sea mussel</name>
    <dbReference type="NCBI Taxonomy" id="42192"/>
    <lineage>
        <taxon>Eukaryota</taxon>
        <taxon>Metazoa</taxon>
        <taxon>Spiralia</taxon>
        <taxon>Lophotrochozoa</taxon>
        <taxon>Mollusca</taxon>
        <taxon>Bivalvia</taxon>
        <taxon>Autobranchia</taxon>
        <taxon>Pteriomorphia</taxon>
        <taxon>Mytilida</taxon>
        <taxon>Mytiloidea</taxon>
        <taxon>Mytilidae</taxon>
        <taxon>Mytilinae</taxon>
        <taxon>Mytilus</taxon>
    </lineage>
</organism>
<accession>A0A6J8DBP1</accession>
<dbReference type="OrthoDB" id="6103839at2759"/>
<dbReference type="EMBL" id="CACVKT020007067">
    <property type="protein sequence ID" value="CAC5405131.1"/>
    <property type="molecule type" value="Genomic_DNA"/>
</dbReference>
<dbReference type="AlphaFoldDB" id="A0A6J8DBP1"/>
<dbReference type="Proteomes" id="UP000507470">
    <property type="component" value="Unassembled WGS sequence"/>
</dbReference>
<name>A0A6J8DBP1_MYTCO</name>